<dbReference type="InterPro" id="IPR036188">
    <property type="entry name" value="FAD/NAD-bd_sf"/>
</dbReference>
<accession>A0A364KZS3</accession>
<keyword evidence="3" id="KW-0285">Flavoprotein</keyword>
<comment type="cofactor">
    <cofactor evidence="1">
        <name>FAD</name>
        <dbReference type="ChEBI" id="CHEBI:57692"/>
    </cofactor>
</comment>
<comment type="similarity">
    <text evidence="2">Belongs to the FAD-binding monooxygenase family.</text>
</comment>
<dbReference type="PANTHER" id="PTHR42877">
    <property type="entry name" value="L-ORNITHINE N(5)-MONOOXYGENASE-RELATED"/>
    <property type="match status" value="1"/>
</dbReference>
<organism evidence="6 7">
    <name type="scientific">Talaromyces amestolkiae</name>
    <dbReference type="NCBI Taxonomy" id="1196081"/>
    <lineage>
        <taxon>Eukaryota</taxon>
        <taxon>Fungi</taxon>
        <taxon>Dikarya</taxon>
        <taxon>Ascomycota</taxon>
        <taxon>Pezizomycotina</taxon>
        <taxon>Eurotiomycetes</taxon>
        <taxon>Eurotiomycetidae</taxon>
        <taxon>Eurotiales</taxon>
        <taxon>Trichocomaceae</taxon>
        <taxon>Talaromyces</taxon>
        <taxon>Talaromyces sect. Talaromyces</taxon>
    </lineage>
</organism>
<keyword evidence="7" id="KW-1185">Reference proteome</keyword>
<gene>
    <name evidence="6" type="ORF">BHQ10_005075</name>
</gene>
<dbReference type="InterPro" id="IPR051209">
    <property type="entry name" value="FAD-bind_Monooxygenase_sf"/>
</dbReference>
<keyword evidence="5" id="KW-0560">Oxidoreductase</keyword>
<dbReference type="GO" id="GO:0050660">
    <property type="term" value="F:flavin adenine dinucleotide binding"/>
    <property type="evidence" value="ECO:0007669"/>
    <property type="project" value="InterPro"/>
</dbReference>
<evidence type="ECO:0000256" key="3">
    <source>
        <dbReference type="ARBA" id="ARBA00022630"/>
    </source>
</evidence>
<dbReference type="RefSeq" id="XP_040733579.1">
    <property type="nucleotide sequence ID" value="XM_040877511.1"/>
</dbReference>
<dbReference type="Pfam" id="PF00743">
    <property type="entry name" value="FMO-like"/>
    <property type="match status" value="1"/>
</dbReference>
<dbReference type="GO" id="GO:0050661">
    <property type="term" value="F:NADP binding"/>
    <property type="evidence" value="ECO:0007669"/>
    <property type="project" value="InterPro"/>
</dbReference>
<dbReference type="GeneID" id="63794291"/>
<proteinExistence type="inferred from homology"/>
<comment type="caution">
    <text evidence="6">The sequence shown here is derived from an EMBL/GenBank/DDBJ whole genome shotgun (WGS) entry which is preliminary data.</text>
</comment>
<dbReference type="InterPro" id="IPR020946">
    <property type="entry name" value="Flavin_mOase-like"/>
</dbReference>
<evidence type="ECO:0000256" key="2">
    <source>
        <dbReference type="ARBA" id="ARBA00010139"/>
    </source>
</evidence>
<dbReference type="SUPFAM" id="SSF51905">
    <property type="entry name" value="FAD/NAD(P)-binding domain"/>
    <property type="match status" value="1"/>
</dbReference>
<evidence type="ECO:0000313" key="6">
    <source>
        <dbReference type="EMBL" id="RAO69063.1"/>
    </source>
</evidence>
<dbReference type="Gene3D" id="3.50.50.60">
    <property type="entry name" value="FAD/NAD(P)-binding domain"/>
    <property type="match status" value="3"/>
</dbReference>
<protein>
    <recommendedName>
        <fullName evidence="8">L-ornithine N(5)-oxygenase</fullName>
    </recommendedName>
</protein>
<dbReference type="OrthoDB" id="74360at2759"/>
<name>A0A364KZS3_TALAM</name>
<evidence type="ECO:0008006" key="8">
    <source>
        <dbReference type="Google" id="ProtNLM"/>
    </source>
</evidence>
<dbReference type="GO" id="GO:0004499">
    <property type="term" value="F:N,N-dimethylaniline monooxygenase activity"/>
    <property type="evidence" value="ECO:0007669"/>
    <property type="project" value="InterPro"/>
</dbReference>
<reference evidence="6 7" key="1">
    <citation type="journal article" date="2017" name="Biotechnol. Biofuels">
        <title>Differential beta-glucosidase expression as a function of carbon source availability in Talaromyces amestolkiae: a genomic and proteomic approach.</title>
        <authorList>
            <person name="de Eugenio L.I."/>
            <person name="Mendez-Liter J.A."/>
            <person name="Nieto-Dominguez M."/>
            <person name="Alonso L."/>
            <person name="Gil-Munoz J."/>
            <person name="Barriuso J."/>
            <person name="Prieto A."/>
            <person name="Martinez M.J."/>
        </authorList>
    </citation>
    <scope>NUCLEOTIDE SEQUENCE [LARGE SCALE GENOMIC DNA]</scope>
    <source>
        <strain evidence="6 7">CIB</strain>
    </source>
</reference>
<dbReference type="EMBL" id="MIKG01000009">
    <property type="protein sequence ID" value="RAO69063.1"/>
    <property type="molecule type" value="Genomic_DNA"/>
</dbReference>
<dbReference type="Proteomes" id="UP000249363">
    <property type="component" value="Unassembled WGS sequence"/>
</dbReference>
<evidence type="ECO:0000313" key="7">
    <source>
        <dbReference type="Proteomes" id="UP000249363"/>
    </source>
</evidence>
<dbReference type="PANTHER" id="PTHR42877:SF10">
    <property type="entry name" value="L-ORNITHINE N(5)-OXYGENASE"/>
    <property type="match status" value="1"/>
</dbReference>
<keyword evidence="4" id="KW-0274">FAD</keyword>
<evidence type="ECO:0000256" key="5">
    <source>
        <dbReference type="ARBA" id="ARBA00023002"/>
    </source>
</evidence>
<evidence type="ECO:0000256" key="1">
    <source>
        <dbReference type="ARBA" id="ARBA00001974"/>
    </source>
</evidence>
<dbReference type="AlphaFoldDB" id="A0A364KZS3"/>
<sequence>MEKQAADLLGDVSPGATTYSRIACIGAGFSAIGLGASLYRWYGITDIQFFERRASSGGTWFANSYPGCACDVPSALYSYSFEQNPQWTKLLPGQKELKVYLDGVTDKYQLGERMRFEVEVEKFVWSESTQRWTLWLRDLRTKQQLKHVCQILFNCGGALVVPNPIAFPKQETFQGEIFHSAQWNHNVSLEGKRVIVIGNGCTGTQIVPALIRTEKVASVVNIVRSKQWIYPSLDFHYNKFMQWCFRNIPFALQMHRFHIFLYAERELPTFQMTSKGARLREKRRKFVEGYMRSAAPPKYHDILIPDFEIGCKRRIYDSGYLQALHDSRVTLTNSPIREFTSTGIRTDDGVIEADVVVVANGFNIHAPFPRGVVVGKDNCDLADYWQKYGGPGAYNGTAVAPFPNLFFILGPNSGTGHTSAVMPMEK</sequence>
<evidence type="ECO:0000256" key="4">
    <source>
        <dbReference type="ARBA" id="ARBA00022827"/>
    </source>
</evidence>